<reference evidence="1" key="1">
    <citation type="submission" date="2022-01" db="EMBL/GenBank/DDBJ databases">
        <authorList>
            <person name="King R."/>
        </authorList>
    </citation>
    <scope>NUCLEOTIDE SEQUENCE</scope>
</reference>
<evidence type="ECO:0000313" key="2">
    <source>
        <dbReference type="Proteomes" id="UP001153636"/>
    </source>
</evidence>
<dbReference type="AlphaFoldDB" id="A0A9P0CS03"/>
<evidence type="ECO:0000313" key="1">
    <source>
        <dbReference type="EMBL" id="CAH1106981.1"/>
    </source>
</evidence>
<name>A0A9P0CS03_9CUCU</name>
<sequence length="204" mass="22423">MFKVASSLRSHLETLLQFNLANLLSDERLPKVVCTACKRNISRNKSERDCGRTNLQTVALPDFSKFQKPILSTRSQTGKRCECSLCELARWNVTKPLLTGKKASAPKCVKRCSKCFMVPKRGTAHKCTKAATITNLHSYVDNSLGQKLKEQLTVTLINDISNKQAGEEKRQDQPISLTQPAGGKAMKIIVNPSCNAAASTSTTP</sequence>
<accession>A0A9P0CS03</accession>
<gene>
    <name evidence="1" type="ORF">PSYICH_LOCUS7241</name>
</gene>
<proteinExistence type="predicted"/>
<keyword evidence="2" id="KW-1185">Reference proteome</keyword>
<protein>
    <submittedName>
        <fullName evidence="1">Uncharacterized protein</fullName>
    </submittedName>
</protein>
<organism evidence="1 2">
    <name type="scientific">Psylliodes chrysocephalus</name>
    <dbReference type="NCBI Taxonomy" id="3402493"/>
    <lineage>
        <taxon>Eukaryota</taxon>
        <taxon>Metazoa</taxon>
        <taxon>Ecdysozoa</taxon>
        <taxon>Arthropoda</taxon>
        <taxon>Hexapoda</taxon>
        <taxon>Insecta</taxon>
        <taxon>Pterygota</taxon>
        <taxon>Neoptera</taxon>
        <taxon>Endopterygota</taxon>
        <taxon>Coleoptera</taxon>
        <taxon>Polyphaga</taxon>
        <taxon>Cucujiformia</taxon>
        <taxon>Chrysomeloidea</taxon>
        <taxon>Chrysomelidae</taxon>
        <taxon>Galerucinae</taxon>
        <taxon>Alticini</taxon>
        <taxon>Psylliodes</taxon>
    </lineage>
</organism>
<dbReference type="EMBL" id="OV651814">
    <property type="protein sequence ID" value="CAH1106981.1"/>
    <property type="molecule type" value="Genomic_DNA"/>
</dbReference>
<dbReference type="Proteomes" id="UP001153636">
    <property type="component" value="Chromosome 2"/>
</dbReference>